<dbReference type="AlphaFoldDB" id="A0A553NW48"/>
<feature type="region of interest" description="Disordered" evidence="7">
    <location>
        <begin position="164"/>
        <end position="214"/>
    </location>
</feature>
<evidence type="ECO:0000256" key="3">
    <source>
        <dbReference type="ARBA" id="ARBA00022737"/>
    </source>
</evidence>
<dbReference type="OrthoDB" id="300500at2759"/>
<evidence type="ECO:0000313" key="9">
    <source>
        <dbReference type="Proteomes" id="UP000316079"/>
    </source>
</evidence>
<dbReference type="InterPro" id="IPR042814">
    <property type="entry name" value="Morn5"/>
</dbReference>
<dbReference type="PANTHER" id="PTHR46437:SF1">
    <property type="entry name" value="MORN REPEAT-CONTAINING PROTEIN 5"/>
    <property type="match status" value="1"/>
</dbReference>
<accession>A0A553NW48</accession>
<evidence type="ECO:0000256" key="7">
    <source>
        <dbReference type="SAM" id="MobiDB-lite"/>
    </source>
</evidence>
<evidence type="ECO:0000256" key="1">
    <source>
        <dbReference type="ARBA" id="ARBA00004230"/>
    </source>
</evidence>
<dbReference type="Pfam" id="PF02493">
    <property type="entry name" value="MORN"/>
    <property type="match status" value="3"/>
</dbReference>
<dbReference type="SMART" id="SM00698">
    <property type="entry name" value="MORN"/>
    <property type="match status" value="3"/>
</dbReference>
<dbReference type="PANTHER" id="PTHR46437">
    <property type="entry name" value="MORN REPEAT-CONTAINING PROTEIN 5"/>
    <property type="match status" value="1"/>
</dbReference>
<evidence type="ECO:0000256" key="5">
    <source>
        <dbReference type="ARBA" id="ARBA00023069"/>
    </source>
</evidence>
<evidence type="ECO:0000256" key="6">
    <source>
        <dbReference type="ARBA" id="ARBA00023273"/>
    </source>
</evidence>
<keyword evidence="5" id="KW-0969">Cilium</keyword>
<reference evidence="8 9" key="1">
    <citation type="journal article" date="2019" name="Sci. Data">
        <title>Hybrid genome assembly and annotation of Danionella translucida.</title>
        <authorList>
            <person name="Kadobianskyi M."/>
            <person name="Schulze L."/>
            <person name="Schuelke M."/>
            <person name="Judkewitz B."/>
        </authorList>
    </citation>
    <scope>NUCLEOTIDE SEQUENCE [LARGE SCALE GENOMIC DNA]</scope>
    <source>
        <strain evidence="8 9">Bolton</strain>
    </source>
</reference>
<dbReference type="Proteomes" id="UP000316079">
    <property type="component" value="Unassembled WGS sequence"/>
</dbReference>
<dbReference type="GO" id="GO:0031514">
    <property type="term" value="C:motile cilium"/>
    <property type="evidence" value="ECO:0007669"/>
    <property type="project" value="UniProtKB-SubCell"/>
</dbReference>
<dbReference type="EMBL" id="SRMA01026790">
    <property type="protein sequence ID" value="TRY69648.1"/>
    <property type="molecule type" value="Genomic_DNA"/>
</dbReference>
<evidence type="ECO:0000256" key="2">
    <source>
        <dbReference type="ARBA" id="ARBA00016322"/>
    </source>
</evidence>
<dbReference type="SUPFAM" id="SSF82185">
    <property type="entry name" value="Histone H3 K4-specific methyltransferase SET7/9 N-terminal domain"/>
    <property type="match status" value="1"/>
</dbReference>
<keyword evidence="3" id="KW-0677">Repeat</keyword>
<organism evidence="8 9">
    <name type="scientific">Danionella cerebrum</name>
    <dbReference type="NCBI Taxonomy" id="2873325"/>
    <lineage>
        <taxon>Eukaryota</taxon>
        <taxon>Metazoa</taxon>
        <taxon>Chordata</taxon>
        <taxon>Craniata</taxon>
        <taxon>Vertebrata</taxon>
        <taxon>Euteleostomi</taxon>
        <taxon>Actinopterygii</taxon>
        <taxon>Neopterygii</taxon>
        <taxon>Teleostei</taxon>
        <taxon>Ostariophysi</taxon>
        <taxon>Cypriniformes</taxon>
        <taxon>Danionidae</taxon>
        <taxon>Danioninae</taxon>
        <taxon>Danionella</taxon>
    </lineage>
</organism>
<sequence length="261" mass="29176">MYKLGCVTIETVSSNMEFMGSRYTGDYNNGRMEGMGEYTLPTHTKYVGGMKDGMFHGKGVLHFLNGSKYAGTWEKGICKEGKYTFSDGLEHKETDSDYCDGEDRRFYTEKCNGLKPAGESQLTNRDPPLVIPDGCYDTADGFYDPNTRVVTDYDGSFLRNAASLQDGRSQSADAEEANKEEPLSQWGDVFGRRGRRDKSNNSCRPRETTMRNTSGLCKLAGRAGMSLSGTAHKKAQQRRNENGHIYLHTGRKTVRLDVTLF</sequence>
<dbReference type="Gene3D" id="2.20.110.10">
    <property type="entry name" value="Histone H3 K4-specific methyltransferase SET7/9 N-terminal domain"/>
    <property type="match status" value="1"/>
</dbReference>
<protein>
    <recommendedName>
        <fullName evidence="2">MORN repeat-containing protein 5</fullName>
    </recommendedName>
</protein>
<evidence type="ECO:0000256" key="4">
    <source>
        <dbReference type="ARBA" id="ARBA00022846"/>
    </source>
</evidence>
<evidence type="ECO:0000313" key="8">
    <source>
        <dbReference type="EMBL" id="TRY69648.1"/>
    </source>
</evidence>
<proteinExistence type="predicted"/>
<gene>
    <name evidence="8" type="ORF">DNTS_028417</name>
</gene>
<comment type="caution">
    <text evidence="8">The sequence shown here is derived from an EMBL/GenBank/DDBJ whole genome shotgun (WGS) entry which is preliminary data.</text>
</comment>
<keyword evidence="6" id="KW-0966">Cell projection</keyword>
<dbReference type="InterPro" id="IPR003409">
    <property type="entry name" value="MORN"/>
</dbReference>
<keyword evidence="4" id="KW-0282">Flagellum</keyword>
<keyword evidence="9" id="KW-1185">Reference proteome</keyword>
<name>A0A553NW48_9TELE</name>
<dbReference type="STRING" id="623744.A0A553NW48"/>
<comment type="subcellular location">
    <subcellularLocation>
        <location evidence="1">Cell projection</location>
        <location evidence="1">Cilium</location>
        <location evidence="1">Flagellum</location>
    </subcellularLocation>
</comment>